<dbReference type="PANTHER" id="PTHR34136">
    <property type="match status" value="1"/>
</dbReference>
<evidence type="ECO:0008006" key="5">
    <source>
        <dbReference type="Google" id="ProtNLM"/>
    </source>
</evidence>
<dbReference type="NCBIfam" id="TIGR00696">
    <property type="entry name" value="wecG_tagA_cpsF"/>
    <property type="match status" value="1"/>
</dbReference>
<proteinExistence type="predicted"/>
<evidence type="ECO:0000313" key="4">
    <source>
        <dbReference type="Proteomes" id="UP001628091"/>
    </source>
</evidence>
<organism evidence="3 4">
    <name type="scientific">Phyllobacterium phragmitis</name>
    <dbReference type="NCBI Taxonomy" id="2670329"/>
    <lineage>
        <taxon>Bacteria</taxon>
        <taxon>Pseudomonadati</taxon>
        <taxon>Pseudomonadota</taxon>
        <taxon>Alphaproteobacteria</taxon>
        <taxon>Hyphomicrobiales</taxon>
        <taxon>Phyllobacteriaceae</taxon>
        <taxon>Phyllobacterium</taxon>
    </lineage>
</organism>
<dbReference type="PANTHER" id="PTHR34136:SF1">
    <property type="entry name" value="UDP-N-ACETYL-D-MANNOSAMINURONIC ACID TRANSFERASE"/>
    <property type="match status" value="1"/>
</dbReference>
<keyword evidence="1" id="KW-0328">Glycosyltransferase</keyword>
<reference evidence="3 4" key="1">
    <citation type="submission" date="2024-10" db="EMBL/GenBank/DDBJ databases">
        <title>Isolation, draft genome sequencing and identification of Phyllobacterium sp. NSA23, isolated from leaf soil.</title>
        <authorList>
            <person name="Akita H."/>
        </authorList>
    </citation>
    <scope>NUCLEOTIDE SEQUENCE [LARGE SCALE GENOMIC DNA]</scope>
    <source>
        <strain evidence="3 4">NSA23</strain>
    </source>
</reference>
<sequence>MSAPETPSWAEHPLLAARRREFLSTPIHALSMEETMQLADEAMRTKQPLHHVVVNVAKLVNMRKNDELYEDVSSADIVNVDGKGVLWGARLCGVAVPERVTGVDIMFHLFDLCERHGYKPFLLGAEQSVLDLVIERLGRDHPKLVVAGARNGYFKPEDEAAIVAEINASGADCMLVAMPTPRKERFIKRYRAELKPSFIMGVGGAFDVYGGKVARAPKFVQAIGMEWLFRVAQEPRRLWRRYYDTNTAYVGLLAKEFWNRRIRRAGDTSATGASRSPAPPDSEHS</sequence>
<keyword evidence="4" id="KW-1185">Reference proteome</keyword>
<dbReference type="RefSeq" id="WP_407866963.1">
    <property type="nucleotide sequence ID" value="NZ_BAAFZP010000002.1"/>
</dbReference>
<protein>
    <recommendedName>
        <fullName evidence="5">Glycosyltransferase</fullName>
    </recommendedName>
</protein>
<dbReference type="CDD" id="cd06533">
    <property type="entry name" value="Glyco_transf_WecG_TagA"/>
    <property type="match status" value="1"/>
</dbReference>
<dbReference type="EMBL" id="BAAFZP010000002">
    <property type="protein sequence ID" value="GAB1584583.1"/>
    <property type="molecule type" value="Genomic_DNA"/>
</dbReference>
<evidence type="ECO:0000313" key="3">
    <source>
        <dbReference type="EMBL" id="GAB1584583.1"/>
    </source>
</evidence>
<gene>
    <name evidence="3" type="ORF">PPNSA23_45260</name>
</gene>
<name>A0ABQ0H6M9_9HYPH</name>
<accession>A0ABQ0H6M9</accession>
<comment type="caution">
    <text evidence="3">The sequence shown here is derived from an EMBL/GenBank/DDBJ whole genome shotgun (WGS) entry which is preliminary data.</text>
</comment>
<dbReference type="Pfam" id="PF03808">
    <property type="entry name" value="Glyco_tran_WecG"/>
    <property type="match status" value="1"/>
</dbReference>
<evidence type="ECO:0000256" key="1">
    <source>
        <dbReference type="ARBA" id="ARBA00022676"/>
    </source>
</evidence>
<evidence type="ECO:0000256" key="2">
    <source>
        <dbReference type="ARBA" id="ARBA00022679"/>
    </source>
</evidence>
<dbReference type="InterPro" id="IPR004629">
    <property type="entry name" value="WecG_TagA_CpsF"/>
</dbReference>
<dbReference type="Proteomes" id="UP001628091">
    <property type="component" value="Unassembled WGS sequence"/>
</dbReference>
<keyword evidence="2" id="KW-0808">Transferase</keyword>